<protein>
    <submittedName>
        <fullName evidence="1">Uncharacterized protein</fullName>
    </submittedName>
</protein>
<name>A0AAV6RHA5_SOLSE</name>
<evidence type="ECO:0000313" key="1">
    <source>
        <dbReference type="EMBL" id="KAG7504365.1"/>
    </source>
</evidence>
<comment type="caution">
    <text evidence="1">The sequence shown here is derived from an EMBL/GenBank/DDBJ whole genome shotgun (WGS) entry which is preliminary data.</text>
</comment>
<gene>
    <name evidence="1" type="ORF">JOB18_007199</name>
</gene>
<reference evidence="1 2" key="1">
    <citation type="journal article" date="2021" name="Sci. Rep.">
        <title>Chromosome anchoring in Senegalese sole (Solea senegalensis) reveals sex-associated markers and genome rearrangements in flatfish.</title>
        <authorList>
            <person name="Guerrero-Cozar I."/>
            <person name="Gomez-Garrido J."/>
            <person name="Berbel C."/>
            <person name="Martinez-Blanch J.F."/>
            <person name="Alioto T."/>
            <person name="Claros M.G."/>
            <person name="Gagnaire P.A."/>
            <person name="Manchado M."/>
        </authorList>
    </citation>
    <scope>NUCLEOTIDE SEQUENCE [LARGE SCALE GENOMIC DNA]</scope>
    <source>
        <strain evidence="1">Sse05_10M</strain>
    </source>
</reference>
<evidence type="ECO:0000313" key="2">
    <source>
        <dbReference type="Proteomes" id="UP000693946"/>
    </source>
</evidence>
<accession>A0AAV6RHA5</accession>
<keyword evidence="2" id="KW-1185">Reference proteome</keyword>
<organism evidence="1 2">
    <name type="scientific">Solea senegalensis</name>
    <name type="common">Senegalese sole</name>
    <dbReference type="NCBI Taxonomy" id="28829"/>
    <lineage>
        <taxon>Eukaryota</taxon>
        <taxon>Metazoa</taxon>
        <taxon>Chordata</taxon>
        <taxon>Craniata</taxon>
        <taxon>Vertebrata</taxon>
        <taxon>Euteleostomi</taxon>
        <taxon>Actinopterygii</taxon>
        <taxon>Neopterygii</taxon>
        <taxon>Teleostei</taxon>
        <taxon>Neoteleostei</taxon>
        <taxon>Acanthomorphata</taxon>
        <taxon>Carangaria</taxon>
        <taxon>Pleuronectiformes</taxon>
        <taxon>Pleuronectoidei</taxon>
        <taxon>Soleidae</taxon>
        <taxon>Solea</taxon>
    </lineage>
</organism>
<sequence length="101" mass="11244">MPPRERSSALVSRNIAHFVVSGLCEAETEGDSGRTTSFLKPSDRLSRRKLRGHFLSRRSDFLSNLCHVDASEKRNKEPTTDAQTREVSTLVCEVCHVGGDI</sequence>
<dbReference type="Proteomes" id="UP000693946">
    <property type="component" value="Linkage Group LG19"/>
</dbReference>
<dbReference type="AlphaFoldDB" id="A0AAV6RHA5"/>
<dbReference type="EMBL" id="JAGKHQ010000011">
    <property type="protein sequence ID" value="KAG7504365.1"/>
    <property type="molecule type" value="Genomic_DNA"/>
</dbReference>
<proteinExistence type="predicted"/>